<keyword evidence="3" id="KW-0547">Nucleotide-binding</keyword>
<dbReference type="Pfam" id="PF00069">
    <property type="entry name" value="Pkinase"/>
    <property type="match status" value="1"/>
</dbReference>
<dbReference type="SMART" id="SM00220">
    <property type="entry name" value="S_TKc"/>
    <property type="match status" value="1"/>
</dbReference>
<feature type="region of interest" description="Disordered" evidence="6">
    <location>
        <begin position="200"/>
        <end position="220"/>
    </location>
</feature>
<dbReference type="EMBL" id="QJKK01000006">
    <property type="protein sequence ID" value="RAL23431.1"/>
    <property type="molecule type" value="Genomic_DNA"/>
</dbReference>
<keyword evidence="5" id="KW-0067">ATP-binding</keyword>
<evidence type="ECO:0000256" key="2">
    <source>
        <dbReference type="ARBA" id="ARBA00022679"/>
    </source>
</evidence>
<keyword evidence="4" id="KW-0418">Kinase</keyword>
<reference evidence="8 9" key="1">
    <citation type="submission" date="2018-06" db="EMBL/GenBank/DDBJ databases">
        <title>Thermoflavimicrobium daqus sp. nov., a thermophilic microbe isolated from Moutai-flavour Daqu.</title>
        <authorList>
            <person name="Wang X."/>
            <person name="Zhou H."/>
        </authorList>
    </citation>
    <scope>NUCLEOTIDE SEQUENCE [LARGE SCALE GENOMIC DNA]</scope>
    <source>
        <strain evidence="8 9">FBKL4.011</strain>
    </source>
</reference>
<evidence type="ECO:0000256" key="4">
    <source>
        <dbReference type="ARBA" id="ARBA00022777"/>
    </source>
</evidence>
<keyword evidence="9" id="KW-1185">Reference proteome</keyword>
<gene>
    <name evidence="8" type="ORF">DL897_12165</name>
</gene>
<accession>A0A364K3K8</accession>
<reference evidence="8 9" key="2">
    <citation type="submission" date="2018-06" db="EMBL/GenBank/DDBJ databases">
        <authorList>
            <person name="Zhirakovskaya E."/>
        </authorList>
    </citation>
    <scope>NUCLEOTIDE SEQUENCE [LARGE SCALE GENOMIC DNA]</scope>
    <source>
        <strain evidence="8 9">FBKL4.011</strain>
    </source>
</reference>
<name>A0A364K3K8_9BACL</name>
<dbReference type="OrthoDB" id="9788659at2"/>
<dbReference type="SUPFAM" id="SSF56112">
    <property type="entry name" value="Protein kinase-like (PK-like)"/>
    <property type="match status" value="1"/>
</dbReference>
<dbReference type="InterPro" id="IPR011009">
    <property type="entry name" value="Kinase-like_dom_sf"/>
</dbReference>
<evidence type="ECO:0000256" key="1">
    <source>
        <dbReference type="ARBA" id="ARBA00012513"/>
    </source>
</evidence>
<evidence type="ECO:0000256" key="3">
    <source>
        <dbReference type="ARBA" id="ARBA00022741"/>
    </source>
</evidence>
<dbReference type="AlphaFoldDB" id="A0A364K3K8"/>
<proteinExistence type="predicted"/>
<dbReference type="Gene3D" id="1.10.510.10">
    <property type="entry name" value="Transferase(Phosphotransferase) domain 1"/>
    <property type="match status" value="1"/>
</dbReference>
<evidence type="ECO:0000259" key="7">
    <source>
        <dbReference type="PROSITE" id="PS50011"/>
    </source>
</evidence>
<sequence>MDRVILKALAKNPSDRYQTAEEMKKALQQIGRKYPLATPQTFRTKKSAVHLHKKLNDRYQTIKGIGTSGLADIYKGYDTSLERYVTLKIDKDGRYKLTDFSILWIDSTLSPTLSQDELEAAFYCSPEYAKGEKVSFQSDLYSLGIVLFRLVTGHLPFEGNDVDTIFSKHINESPPHPKEFNPNIPDILCQVILKSLGKNPDDRYQSPTQMKSFLSQSSLF</sequence>
<dbReference type="GO" id="GO:0004674">
    <property type="term" value="F:protein serine/threonine kinase activity"/>
    <property type="evidence" value="ECO:0007669"/>
    <property type="project" value="UniProtKB-EC"/>
</dbReference>
<evidence type="ECO:0000256" key="5">
    <source>
        <dbReference type="ARBA" id="ARBA00022840"/>
    </source>
</evidence>
<evidence type="ECO:0000313" key="8">
    <source>
        <dbReference type="EMBL" id="RAL23431.1"/>
    </source>
</evidence>
<evidence type="ECO:0000313" key="9">
    <source>
        <dbReference type="Proteomes" id="UP000251213"/>
    </source>
</evidence>
<evidence type="ECO:0000256" key="6">
    <source>
        <dbReference type="SAM" id="MobiDB-lite"/>
    </source>
</evidence>
<dbReference type="PANTHER" id="PTHR43289">
    <property type="entry name" value="MITOGEN-ACTIVATED PROTEIN KINASE KINASE KINASE 20-RELATED"/>
    <property type="match status" value="1"/>
</dbReference>
<dbReference type="GO" id="GO:0005524">
    <property type="term" value="F:ATP binding"/>
    <property type="evidence" value="ECO:0007669"/>
    <property type="project" value="UniProtKB-KW"/>
</dbReference>
<dbReference type="PROSITE" id="PS50011">
    <property type="entry name" value="PROTEIN_KINASE_DOM"/>
    <property type="match status" value="1"/>
</dbReference>
<dbReference type="PANTHER" id="PTHR43289:SF6">
    <property type="entry name" value="SERINE_THREONINE-PROTEIN KINASE NEKL-3"/>
    <property type="match status" value="1"/>
</dbReference>
<protein>
    <recommendedName>
        <fullName evidence="1">non-specific serine/threonine protein kinase</fullName>
        <ecNumber evidence="1">2.7.11.1</ecNumber>
    </recommendedName>
</protein>
<keyword evidence="2" id="KW-0808">Transferase</keyword>
<feature type="compositionally biased region" description="Polar residues" evidence="6">
    <location>
        <begin position="205"/>
        <end position="220"/>
    </location>
</feature>
<organism evidence="8 9">
    <name type="scientific">Thermoflavimicrobium daqui</name>
    <dbReference type="NCBI Taxonomy" id="2137476"/>
    <lineage>
        <taxon>Bacteria</taxon>
        <taxon>Bacillati</taxon>
        <taxon>Bacillota</taxon>
        <taxon>Bacilli</taxon>
        <taxon>Bacillales</taxon>
        <taxon>Thermoactinomycetaceae</taxon>
        <taxon>Thermoflavimicrobium</taxon>
    </lineage>
</organism>
<dbReference type="Proteomes" id="UP000251213">
    <property type="component" value="Unassembled WGS sequence"/>
</dbReference>
<dbReference type="EC" id="2.7.11.1" evidence="1"/>
<dbReference type="InterPro" id="IPR000719">
    <property type="entry name" value="Prot_kinase_dom"/>
</dbReference>
<dbReference type="RefSeq" id="WP_113659414.1">
    <property type="nucleotide sequence ID" value="NZ_KZ845668.1"/>
</dbReference>
<feature type="domain" description="Protein kinase" evidence="7">
    <location>
        <begin position="1"/>
        <end position="220"/>
    </location>
</feature>
<comment type="caution">
    <text evidence="8">The sequence shown here is derived from an EMBL/GenBank/DDBJ whole genome shotgun (WGS) entry which is preliminary data.</text>
</comment>